<proteinExistence type="evidence at protein level"/>
<feature type="binding site" description="axial binding residue" evidence="5">
    <location>
        <position position="443"/>
    </location>
    <ligand>
        <name>heme</name>
        <dbReference type="ChEBI" id="CHEBI:30413"/>
    </ligand>
    <ligandPart>
        <name>Fe</name>
        <dbReference type="ChEBI" id="CHEBI:18248"/>
    </ligandPart>
</feature>
<dbReference type="RefSeq" id="NP_504102.2">
    <property type="nucleotide sequence ID" value="NM_071701.6"/>
</dbReference>
<dbReference type="WormBase" id="B0213.14">
    <property type="protein sequence ID" value="CE41971"/>
    <property type="gene ID" value="WBGene00015043"/>
    <property type="gene designation" value="cyp-34A8"/>
</dbReference>
<sequence length="499" mass="56933">MLLILILLAVAAVLTANLWRARQKLPKGPTPLPLIGNFHQLFYLSWKTGSLVAAFNELKKQYGKVFTVWMGPKPSVYICDYDIAHETHVKRANIFGTRYSVGGMEYIREGRGIIGSNGDFWLEHRRFALMTLRNFGVGRTIMEDKIMDEYRYRFKDFKRTHFKNGAIQVNASSIFDLLVGSIINQLLVSERFEQDDQEFEKLKTSLAEALENISIIEGFLPLWVLKSPLMKWRTKITFAPFDFIFELGNRGIQRRVAAIENGTHTLSEEGDDFVDAFIVKMEKDKKEGIDSSFTLETLAIDLFDLWQAGQETTSTTLTWACVCLLNHPEVVEKLRKELTEVTGGTRGVSLTDRTKTPYLNANINEFQRIASILNVNLFRVLEEDTTIDSQPVPAGALVTTNLSMLHTDEEIFKNPQEFRPERFMENNNLEKRLIPFGIGKRACPGESLARAELFLITGNMILDYDLEPVGTLPKIETTTPFAPMKRPPVYDIRFVPRSQ</sequence>
<dbReference type="STRING" id="6239.B0213.14.2"/>
<dbReference type="PRINTS" id="PR00385">
    <property type="entry name" value="P450"/>
</dbReference>
<dbReference type="GO" id="GO:0006805">
    <property type="term" value="P:xenobiotic metabolic process"/>
    <property type="evidence" value="ECO:0000318"/>
    <property type="project" value="GO_Central"/>
</dbReference>
<protein>
    <submittedName>
        <fullName evidence="8">CYtochrome P450 family</fullName>
    </submittedName>
</protein>
<dbReference type="InterPro" id="IPR036396">
    <property type="entry name" value="Cyt_P450_sf"/>
</dbReference>
<dbReference type="InterPro" id="IPR050182">
    <property type="entry name" value="Cytochrome_P450_fam2"/>
</dbReference>
<dbReference type="GO" id="GO:0020037">
    <property type="term" value="F:heme binding"/>
    <property type="evidence" value="ECO:0000318"/>
    <property type="project" value="GO_Central"/>
</dbReference>
<dbReference type="Reactome" id="R-CEL-2142670">
    <property type="pathway name" value="Synthesis of epoxy (EET) and dihydroxyeicosatrienoic acids (DHET)"/>
</dbReference>
<feature type="chain" id="PRO_5004158387" evidence="7">
    <location>
        <begin position="17"/>
        <end position="499"/>
    </location>
</feature>
<dbReference type="UCSC" id="B0213.14">
    <property type="organism name" value="c. elegans"/>
</dbReference>
<dbReference type="Reactome" id="R-CEL-5423646">
    <property type="pathway name" value="Aflatoxin activation and detoxification"/>
</dbReference>
<dbReference type="Proteomes" id="UP000001940">
    <property type="component" value="Chromosome V"/>
</dbReference>
<evidence type="ECO:0000256" key="4">
    <source>
        <dbReference type="ARBA" id="ARBA00023033"/>
    </source>
</evidence>
<evidence type="ECO:0000313" key="9">
    <source>
        <dbReference type="Proteomes" id="UP000001940"/>
    </source>
</evidence>
<dbReference type="InterPro" id="IPR001128">
    <property type="entry name" value="Cyt_P450"/>
</dbReference>
<keyword evidence="3 5" id="KW-0408">Iron</keyword>
<dbReference type="PhylomeDB" id="O44658"/>
<evidence type="ECO:0000313" key="8">
    <source>
        <dbReference type="EMBL" id="CCD61368.1"/>
    </source>
</evidence>
<comment type="similarity">
    <text evidence="1 6">Belongs to the cytochrome P450 family.</text>
</comment>
<dbReference type="OrthoDB" id="2789670at2759"/>
<dbReference type="GO" id="GO:0016712">
    <property type="term" value="F:oxidoreductase activity, acting on paired donors, with incorporation or reduction of molecular oxygen, reduced flavin or flavoprotein as one donor, and incorporation of one atom of oxygen"/>
    <property type="evidence" value="ECO:0000318"/>
    <property type="project" value="GO_Central"/>
</dbReference>
<dbReference type="OMA" id="MEECYIG"/>
<name>O44658_CAEEL</name>
<evidence type="ECO:0000313" key="10">
    <source>
        <dbReference type="WormBase" id="B0213.14"/>
    </source>
</evidence>
<dbReference type="AlphaFoldDB" id="O44658"/>
<evidence type="ECO:0000256" key="3">
    <source>
        <dbReference type="ARBA" id="ARBA00023004"/>
    </source>
</evidence>
<accession>O44658</accession>
<dbReference type="GeneID" id="181850"/>
<keyword evidence="4 6" id="KW-0503">Monooxygenase</keyword>
<dbReference type="Gene3D" id="1.10.630.10">
    <property type="entry name" value="Cytochrome P450"/>
    <property type="match status" value="1"/>
</dbReference>
<dbReference type="PROSITE" id="PS00086">
    <property type="entry name" value="CYTOCHROME_P450"/>
    <property type="match status" value="1"/>
</dbReference>
<dbReference type="SMR" id="O44658"/>
<dbReference type="PRINTS" id="PR00463">
    <property type="entry name" value="EP450I"/>
</dbReference>
<comment type="cofactor">
    <cofactor evidence="5">
        <name>heme</name>
        <dbReference type="ChEBI" id="CHEBI:30413"/>
    </cofactor>
</comment>
<dbReference type="PaxDb" id="6239-B0213.14"/>
<dbReference type="InterPro" id="IPR017972">
    <property type="entry name" value="Cyt_P450_CS"/>
</dbReference>
<dbReference type="Bgee" id="WBGene00015043">
    <property type="expression patterns" value="Expressed in adult organism and 2 other cell types or tissues"/>
</dbReference>
<dbReference type="InterPro" id="IPR002401">
    <property type="entry name" value="Cyt_P450_E_grp-I"/>
</dbReference>
<evidence type="ECO:0000256" key="7">
    <source>
        <dbReference type="SAM" id="SignalP"/>
    </source>
</evidence>
<evidence type="ECO:0000256" key="2">
    <source>
        <dbReference type="ARBA" id="ARBA00022723"/>
    </source>
</evidence>
<evidence type="ECO:0007829" key="11">
    <source>
        <dbReference type="PeptideAtlas" id="O44658"/>
    </source>
</evidence>
<dbReference type="PANTHER" id="PTHR24300">
    <property type="entry name" value="CYTOCHROME P450 508A4-RELATED"/>
    <property type="match status" value="1"/>
</dbReference>
<dbReference type="EMBL" id="BX284605">
    <property type="protein sequence ID" value="CCD61368.1"/>
    <property type="molecule type" value="Genomic_DNA"/>
</dbReference>
<dbReference type="SUPFAM" id="SSF48264">
    <property type="entry name" value="Cytochrome P450"/>
    <property type="match status" value="1"/>
</dbReference>
<dbReference type="CTD" id="181850"/>
<gene>
    <name evidence="10" type="primary">cyp-34a8</name>
    <name evidence="8" type="synonym">cyp-34A8</name>
    <name evidence="10" type="ORF">B0213.14</name>
    <name evidence="8" type="ORF">CELE_B0213.14</name>
</gene>
<dbReference type="HOGENOM" id="CLU_001570_22_3_1"/>
<dbReference type="InParanoid" id="O44658"/>
<evidence type="ECO:0000256" key="1">
    <source>
        <dbReference type="ARBA" id="ARBA00010617"/>
    </source>
</evidence>
<dbReference type="Reactome" id="R-CEL-9027307">
    <property type="pathway name" value="Biosynthesis of maresin-like SPMs"/>
</dbReference>
<dbReference type="Reactome" id="R-CEL-211935">
    <property type="pathway name" value="Fatty acids"/>
</dbReference>
<dbReference type="Reactome" id="R-CEL-9749641">
    <property type="pathway name" value="Aspirin ADME"/>
</dbReference>
<keyword evidence="2 5" id="KW-0479">Metal-binding</keyword>
<dbReference type="PeptideAtlas" id="O44658"/>
<dbReference type="Reactome" id="R-CEL-211999">
    <property type="pathway name" value="CYP2E1 reactions"/>
</dbReference>
<keyword evidence="9" id="KW-1185">Reference proteome</keyword>
<dbReference type="CDD" id="cd20617">
    <property type="entry name" value="CYP1_2-like"/>
    <property type="match status" value="1"/>
</dbReference>
<dbReference type="AGR" id="WB:WBGene00015043"/>
<keyword evidence="5 6" id="KW-0349">Heme</keyword>
<dbReference type="Reactome" id="R-CEL-2142816">
    <property type="pathway name" value="Synthesis of (16-20)-hydroxyeicosatetraenoic acids (HETE)"/>
</dbReference>
<dbReference type="KEGG" id="cel:CELE_B0213.14"/>
<dbReference type="PANTHER" id="PTHR24300:SF122">
    <property type="entry name" value="CYTOCHROME P450 FAMILY"/>
    <property type="match status" value="1"/>
</dbReference>
<keyword evidence="7" id="KW-0732">Signal</keyword>
<dbReference type="Reactome" id="R-CEL-9753281">
    <property type="pathway name" value="Paracetamol ADME"/>
</dbReference>
<keyword evidence="6" id="KW-0560">Oxidoreductase</keyword>
<dbReference type="eggNOG" id="KOG0156">
    <property type="taxonomic scope" value="Eukaryota"/>
</dbReference>
<dbReference type="GO" id="GO:0005506">
    <property type="term" value="F:iron ion binding"/>
    <property type="evidence" value="ECO:0007669"/>
    <property type="project" value="InterPro"/>
</dbReference>
<dbReference type="GO" id="GO:0006082">
    <property type="term" value="P:organic acid metabolic process"/>
    <property type="evidence" value="ECO:0000318"/>
    <property type="project" value="GO_Central"/>
</dbReference>
<dbReference type="Pfam" id="PF00067">
    <property type="entry name" value="p450"/>
    <property type="match status" value="1"/>
</dbReference>
<dbReference type="Reactome" id="R-CEL-211981">
    <property type="pathway name" value="Xenobiotics"/>
</dbReference>
<reference evidence="8 9" key="1">
    <citation type="journal article" date="1998" name="Science">
        <title>Genome sequence of the nematode C. elegans: a platform for investigating biology.</title>
        <authorList>
            <consortium name="The C. elegans sequencing consortium"/>
            <person name="Sulson J.E."/>
            <person name="Waterston R."/>
        </authorList>
    </citation>
    <scope>NUCLEOTIDE SEQUENCE [LARGE SCALE GENOMIC DNA]</scope>
    <source>
        <strain evidence="8 9">Bristol N2</strain>
    </source>
</reference>
<organism evidence="8 9">
    <name type="scientific">Caenorhabditis elegans</name>
    <dbReference type="NCBI Taxonomy" id="6239"/>
    <lineage>
        <taxon>Eukaryota</taxon>
        <taxon>Metazoa</taxon>
        <taxon>Ecdysozoa</taxon>
        <taxon>Nematoda</taxon>
        <taxon>Chromadorea</taxon>
        <taxon>Rhabditida</taxon>
        <taxon>Rhabditina</taxon>
        <taxon>Rhabditomorpha</taxon>
        <taxon>Rhabditoidea</taxon>
        <taxon>Rhabditidae</taxon>
        <taxon>Peloderinae</taxon>
        <taxon>Caenorhabditis</taxon>
    </lineage>
</organism>
<dbReference type="Reactome" id="R-CEL-211945">
    <property type="pathway name" value="Phase I - Functionalization of compounds"/>
</dbReference>
<dbReference type="Reactome" id="R-CEL-211958">
    <property type="pathway name" value="Miscellaneous substrates"/>
</dbReference>
<dbReference type="GO" id="GO:0005737">
    <property type="term" value="C:cytoplasm"/>
    <property type="evidence" value="ECO:0000318"/>
    <property type="project" value="GO_Central"/>
</dbReference>
<dbReference type="FunFam" id="1.10.630.10:FF:000084">
    <property type="entry name" value="CYtochrome P450 family"/>
    <property type="match status" value="1"/>
</dbReference>
<evidence type="ECO:0000256" key="5">
    <source>
        <dbReference type="PIRSR" id="PIRSR602401-1"/>
    </source>
</evidence>
<evidence type="ECO:0000256" key="6">
    <source>
        <dbReference type="RuleBase" id="RU000461"/>
    </source>
</evidence>
<keyword evidence="11" id="KW-1267">Proteomics identification</keyword>
<dbReference type="FunCoup" id="O44658">
    <property type="interactions" value="64"/>
</dbReference>
<feature type="signal peptide" evidence="7">
    <location>
        <begin position="1"/>
        <end position="16"/>
    </location>
</feature>